<dbReference type="EMBL" id="VUNQ01000006">
    <property type="protein sequence ID" value="MSU00684.1"/>
    <property type="molecule type" value="Genomic_DNA"/>
</dbReference>
<keyword evidence="7" id="KW-1185">Reference proteome</keyword>
<dbReference type="InterPro" id="IPR050492">
    <property type="entry name" value="Bact_metal-bind_prot9"/>
</dbReference>
<dbReference type="Proteomes" id="UP000469523">
    <property type="component" value="Unassembled WGS sequence"/>
</dbReference>
<keyword evidence="2 4" id="KW-0813">Transport</keyword>
<sequence>MKRFISIILMFFIFISILTGCSKNENTIASEKISVVATIFPQYDFVREIAGENVELTMLLPPGSESHSFEPTPKDITTIQDCDVFIYVGGDSDSWIKGILESMDTSKMKIVSLMDMVDVVEEEIVEGMEDDHGHDHDHDDDHEHDDEHHEESEYDEHVWTSPRNAKIIVQAISEVLCDIDKDNSSIYRQNTESYVAKLDELNIDFKNIVDEGARKTIVFGDRFPFRYFADEYGLDYFAAFPGCSTETEPSAATVAFLIDKIKTENIPVVFHIELSNEKMADTICEATGAKKLLLHACHNIAKSDFEKGISYLDLMTANLEAIKEAVK</sequence>
<dbReference type="PRINTS" id="PR00691">
    <property type="entry name" value="ADHESINB"/>
</dbReference>
<dbReference type="RefSeq" id="WP_154439111.1">
    <property type="nucleotide sequence ID" value="NZ_VUNQ01000006.1"/>
</dbReference>
<feature type="region of interest" description="Disordered" evidence="5">
    <location>
        <begin position="130"/>
        <end position="158"/>
    </location>
</feature>
<evidence type="ECO:0000313" key="7">
    <source>
        <dbReference type="Proteomes" id="UP000469523"/>
    </source>
</evidence>
<dbReference type="InterPro" id="IPR006127">
    <property type="entry name" value="ZnuA-like"/>
</dbReference>
<dbReference type="GO" id="GO:0030001">
    <property type="term" value="P:metal ion transport"/>
    <property type="evidence" value="ECO:0007669"/>
    <property type="project" value="InterPro"/>
</dbReference>
<dbReference type="PANTHER" id="PTHR42953">
    <property type="entry name" value="HIGH-AFFINITY ZINC UPTAKE SYSTEM PROTEIN ZNUA-RELATED"/>
    <property type="match status" value="1"/>
</dbReference>
<name>A0A6N7XVW8_9FIRM</name>
<comment type="similarity">
    <text evidence="1 4">Belongs to the bacterial solute-binding protein 9 family.</text>
</comment>
<reference evidence="6 7" key="1">
    <citation type="submission" date="2019-09" db="EMBL/GenBank/DDBJ databases">
        <title>In-depth cultivation of the pig gut microbiome towards novel bacterial diversity and tailored functional studies.</title>
        <authorList>
            <person name="Wylensek D."/>
            <person name="Hitch T.C.A."/>
            <person name="Clavel T."/>
        </authorList>
    </citation>
    <scope>NUCLEOTIDE SEQUENCE [LARGE SCALE GENOMIC DNA]</scope>
    <source>
        <strain evidence="6 7">WCA3-693-APC-4?</strain>
    </source>
</reference>
<accession>A0A6N7XVW8</accession>
<proteinExistence type="inferred from homology"/>
<dbReference type="Gene3D" id="3.40.50.1980">
    <property type="entry name" value="Nitrogenase molybdenum iron protein domain"/>
    <property type="match status" value="2"/>
</dbReference>
<dbReference type="GO" id="GO:0007155">
    <property type="term" value="P:cell adhesion"/>
    <property type="evidence" value="ECO:0007669"/>
    <property type="project" value="InterPro"/>
</dbReference>
<dbReference type="PROSITE" id="PS51257">
    <property type="entry name" value="PROKAR_LIPOPROTEIN"/>
    <property type="match status" value="1"/>
</dbReference>
<evidence type="ECO:0000256" key="2">
    <source>
        <dbReference type="ARBA" id="ARBA00022448"/>
    </source>
</evidence>
<evidence type="ECO:0000256" key="1">
    <source>
        <dbReference type="ARBA" id="ARBA00011028"/>
    </source>
</evidence>
<dbReference type="InterPro" id="IPR006128">
    <property type="entry name" value="Lipoprotein_PsaA-like"/>
</dbReference>
<dbReference type="AlphaFoldDB" id="A0A6N7XVW8"/>
<evidence type="ECO:0000313" key="6">
    <source>
        <dbReference type="EMBL" id="MSU00684.1"/>
    </source>
</evidence>
<gene>
    <name evidence="6" type="ORF">FYJ83_04275</name>
</gene>
<dbReference type="Pfam" id="PF01297">
    <property type="entry name" value="ZnuA"/>
    <property type="match status" value="1"/>
</dbReference>
<dbReference type="SUPFAM" id="SSF53807">
    <property type="entry name" value="Helical backbone' metal receptor"/>
    <property type="match status" value="1"/>
</dbReference>
<dbReference type="PANTHER" id="PTHR42953:SF3">
    <property type="entry name" value="HIGH-AFFINITY ZINC UPTAKE SYSTEM PROTEIN ZNUA"/>
    <property type="match status" value="1"/>
</dbReference>
<protein>
    <submittedName>
        <fullName evidence="6">Zinc ABC transporter substrate-binding protein</fullName>
    </submittedName>
</protein>
<dbReference type="GO" id="GO:0046872">
    <property type="term" value="F:metal ion binding"/>
    <property type="evidence" value="ECO:0007669"/>
    <property type="project" value="InterPro"/>
</dbReference>
<organism evidence="6 7">
    <name type="scientific">Tissierella pigra</name>
    <dbReference type="NCBI Taxonomy" id="2607614"/>
    <lineage>
        <taxon>Bacteria</taxon>
        <taxon>Bacillati</taxon>
        <taxon>Bacillota</taxon>
        <taxon>Tissierellia</taxon>
        <taxon>Tissierellales</taxon>
        <taxon>Tissierellaceae</taxon>
        <taxon>Tissierella</taxon>
    </lineage>
</organism>
<evidence type="ECO:0000256" key="5">
    <source>
        <dbReference type="SAM" id="MobiDB-lite"/>
    </source>
</evidence>
<evidence type="ECO:0000256" key="4">
    <source>
        <dbReference type="RuleBase" id="RU003512"/>
    </source>
</evidence>
<dbReference type="InterPro" id="IPR006129">
    <property type="entry name" value="AdhesinB"/>
</dbReference>
<dbReference type="PRINTS" id="PR00690">
    <property type="entry name" value="ADHESNFAMILY"/>
</dbReference>
<comment type="caution">
    <text evidence="6">The sequence shown here is derived from an EMBL/GenBank/DDBJ whole genome shotgun (WGS) entry which is preliminary data.</text>
</comment>
<evidence type="ECO:0000256" key="3">
    <source>
        <dbReference type="ARBA" id="ARBA00022729"/>
    </source>
</evidence>
<keyword evidence="3" id="KW-0732">Signal</keyword>